<feature type="compositionally biased region" description="Polar residues" evidence="1">
    <location>
        <begin position="78"/>
        <end position="93"/>
    </location>
</feature>
<name>A0ABD6EXH4_9BILA</name>
<accession>A0ABD6EXH4</accession>
<organism evidence="2 3">
    <name type="scientific">Gnathostoma spinigerum</name>
    <dbReference type="NCBI Taxonomy" id="75299"/>
    <lineage>
        <taxon>Eukaryota</taxon>
        <taxon>Metazoa</taxon>
        <taxon>Ecdysozoa</taxon>
        <taxon>Nematoda</taxon>
        <taxon>Chromadorea</taxon>
        <taxon>Rhabditida</taxon>
        <taxon>Spirurina</taxon>
        <taxon>Gnathostomatomorpha</taxon>
        <taxon>Gnathostomatoidea</taxon>
        <taxon>Gnathostomatidae</taxon>
        <taxon>Gnathostoma</taxon>
    </lineage>
</organism>
<proteinExistence type="predicted"/>
<keyword evidence="3" id="KW-1185">Reference proteome</keyword>
<gene>
    <name evidence="2" type="ORF">AB6A40_011383</name>
</gene>
<evidence type="ECO:0000256" key="1">
    <source>
        <dbReference type="SAM" id="MobiDB-lite"/>
    </source>
</evidence>
<feature type="region of interest" description="Disordered" evidence="1">
    <location>
        <begin position="78"/>
        <end position="167"/>
    </location>
</feature>
<comment type="caution">
    <text evidence="2">The sequence shown here is derived from an EMBL/GenBank/DDBJ whole genome shotgun (WGS) entry which is preliminary data.</text>
</comment>
<dbReference type="EMBL" id="JBGFUD010020020">
    <property type="protein sequence ID" value="MFH4984674.1"/>
    <property type="molecule type" value="Genomic_DNA"/>
</dbReference>
<feature type="compositionally biased region" description="Low complexity" evidence="1">
    <location>
        <begin position="94"/>
        <end position="105"/>
    </location>
</feature>
<reference evidence="2 3" key="1">
    <citation type="submission" date="2024-08" db="EMBL/GenBank/DDBJ databases">
        <title>Gnathostoma spinigerum genome.</title>
        <authorList>
            <person name="Gonzalez-Bertolin B."/>
            <person name="Monzon S."/>
            <person name="Zaballos A."/>
            <person name="Jimenez P."/>
            <person name="Dekumyoy P."/>
            <person name="Varona S."/>
            <person name="Cuesta I."/>
            <person name="Sumanam S."/>
            <person name="Adisakwattana P."/>
            <person name="Gasser R.B."/>
            <person name="Hernandez-Gonzalez A."/>
            <person name="Young N.D."/>
            <person name="Perteguer M.J."/>
        </authorList>
    </citation>
    <scope>NUCLEOTIDE SEQUENCE [LARGE SCALE GENOMIC DNA]</scope>
    <source>
        <strain evidence="2">AL3</strain>
        <tissue evidence="2">Liver</tissue>
    </source>
</reference>
<evidence type="ECO:0000313" key="2">
    <source>
        <dbReference type="EMBL" id="MFH4984674.1"/>
    </source>
</evidence>
<dbReference type="Proteomes" id="UP001608902">
    <property type="component" value="Unassembled WGS sequence"/>
</dbReference>
<feature type="compositionally biased region" description="Polar residues" evidence="1">
    <location>
        <begin position="106"/>
        <end position="115"/>
    </location>
</feature>
<dbReference type="AlphaFoldDB" id="A0ABD6EXH4"/>
<evidence type="ECO:0000313" key="3">
    <source>
        <dbReference type="Proteomes" id="UP001608902"/>
    </source>
</evidence>
<feature type="compositionally biased region" description="Basic and acidic residues" evidence="1">
    <location>
        <begin position="116"/>
        <end position="125"/>
    </location>
</feature>
<protein>
    <submittedName>
        <fullName evidence="2">Uncharacterized protein</fullName>
    </submittedName>
</protein>
<sequence>MSGTSPYFANPFVTPFMPQQAMFAAASSTGSHDFVMNPFSASGYFLPNVQYEEMMQQYIQSLMIAASQLPQSINENNITKATPNECSSSMHFETSTNSGGTSSASINDQSGQQLSDAKEKSEKCNEAYNEVNNVECDDQISENVGGESPPDEDVSAEEADGEVSVDKAPEVLARGIFLH</sequence>
<feature type="compositionally biased region" description="Acidic residues" evidence="1">
    <location>
        <begin position="149"/>
        <end position="163"/>
    </location>
</feature>